<dbReference type="AlphaFoldDB" id="A0A0C3L7M1"/>
<protein>
    <submittedName>
        <fullName evidence="1">Uncharacterized protein</fullName>
    </submittedName>
</protein>
<reference evidence="1 2" key="1">
    <citation type="submission" date="2014-04" db="EMBL/GenBank/DDBJ databases">
        <authorList>
            <consortium name="DOE Joint Genome Institute"/>
            <person name="Kuo A."/>
            <person name="Girlanda M."/>
            <person name="Perotto S."/>
            <person name="Kohler A."/>
            <person name="Nagy L.G."/>
            <person name="Floudas D."/>
            <person name="Copeland A."/>
            <person name="Barry K.W."/>
            <person name="Cichocki N."/>
            <person name="Veneault-Fourrey C."/>
            <person name="LaButti K."/>
            <person name="Lindquist E.A."/>
            <person name="Lipzen A."/>
            <person name="Lundell T."/>
            <person name="Morin E."/>
            <person name="Murat C."/>
            <person name="Sun H."/>
            <person name="Tunlid A."/>
            <person name="Henrissat B."/>
            <person name="Grigoriev I.V."/>
            <person name="Hibbett D.S."/>
            <person name="Martin F."/>
            <person name="Nordberg H.P."/>
            <person name="Cantor M.N."/>
            <person name="Hua S.X."/>
        </authorList>
    </citation>
    <scope>NUCLEOTIDE SEQUENCE [LARGE SCALE GENOMIC DNA]</scope>
    <source>
        <strain evidence="1 2">MUT 4182</strain>
    </source>
</reference>
<keyword evidence="2" id="KW-1185">Reference proteome</keyword>
<dbReference type="EMBL" id="KN822978">
    <property type="protein sequence ID" value="KIO29823.1"/>
    <property type="molecule type" value="Genomic_DNA"/>
</dbReference>
<dbReference type="Proteomes" id="UP000054248">
    <property type="component" value="Unassembled WGS sequence"/>
</dbReference>
<sequence length="280" mass="31419">MISAPRLSHCVFDPQNNLVFRECNTIQGYSTSAFRSHESRILPWGQLVSDLHNSCSALKILAIRDDSGFSAEETLSAWPPLLQLQILRFTKVAHKTVNTFLSRINAPNLKVVELVGNSIYTETETTSIADIELSTIELPPGVNWSLRFKHSTLKDIRETLERIEIQLPPVVEIDIMGLIPRDTLTAQFGSSLVEGSQTGVNALSNSKTLKQRLEKGWVWILDRTPSVIWVIDRGGGHWVPLTPSQPPSLLEGAKYILSATARRVEYERFCKNPWPMDKSS</sequence>
<dbReference type="HOGENOM" id="CLU_086756_0_0_1"/>
<dbReference type="OrthoDB" id="3248000at2759"/>
<evidence type="ECO:0000313" key="2">
    <source>
        <dbReference type="Proteomes" id="UP000054248"/>
    </source>
</evidence>
<gene>
    <name evidence="1" type="ORF">M407DRAFT_21075</name>
</gene>
<accession>A0A0C3L7M1</accession>
<reference evidence="2" key="2">
    <citation type="submission" date="2015-01" db="EMBL/GenBank/DDBJ databases">
        <title>Evolutionary Origins and Diversification of the Mycorrhizal Mutualists.</title>
        <authorList>
            <consortium name="DOE Joint Genome Institute"/>
            <consortium name="Mycorrhizal Genomics Consortium"/>
            <person name="Kohler A."/>
            <person name="Kuo A."/>
            <person name="Nagy L.G."/>
            <person name="Floudas D."/>
            <person name="Copeland A."/>
            <person name="Barry K.W."/>
            <person name="Cichocki N."/>
            <person name="Veneault-Fourrey C."/>
            <person name="LaButti K."/>
            <person name="Lindquist E.A."/>
            <person name="Lipzen A."/>
            <person name="Lundell T."/>
            <person name="Morin E."/>
            <person name="Murat C."/>
            <person name="Riley R."/>
            <person name="Ohm R."/>
            <person name="Sun H."/>
            <person name="Tunlid A."/>
            <person name="Henrissat B."/>
            <person name="Grigoriev I.V."/>
            <person name="Hibbett D.S."/>
            <person name="Martin F."/>
        </authorList>
    </citation>
    <scope>NUCLEOTIDE SEQUENCE [LARGE SCALE GENOMIC DNA]</scope>
    <source>
        <strain evidence="2">MUT 4182</strain>
    </source>
</reference>
<proteinExistence type="predicted"/>
<organism evidence="1 2">
    <name type="scientific">Tulasnella calospora MUT 4182</name>
    <dbReference type="NCBI Taxonomy" id="1051891"/>
    <lineage>
        <taxon>Eukaryota</taxon>
        <taxon>Fungi</taxon>
        <taxon>Dikarya</taxon>
        <taxon>Basidiomycota</taxon>
        <taxon>Agaricomycotina</taxon>
        <taxon>Agaricomycetes</taxon>
        <taxon>Cantharellales</taxon>
        <taxon>Tulasnellaceae</taxon>
        <taxon>Tulasnella</taxon>
    </lineage>
</organism>
<name>A0A0C3L7M1_9AGAM</name>
<evidence type="ECO:0000313" key="1">
    <source>
        <dbReference type="EMBL" id="KIO29823.1"/>
    </source>
</evidence>